<evidence type="ECO:0000256" key="1">
    <source>
        <dbReference type="SAM" id="MobiDB-lite"/>
    </source>
</evidence>
<proteinExistence type="predicted"/>
<dbReference type="Pfam" id="PF11304">
    <property type="entry name" value="DUF3106"/>
    <property type="match status" value="1"/>
</dbReference>
<evidence type="ECO:0000313" key="4">
    <source>
        <dbReference type="Proteomes" id="UP001209701"/>
    </source>
</evidence>
<feature type="region of interest" description="Disordered" evidence="1">
    <location>
        <begin position="47"/>
        <end position="66"/>
    </location>
</feature>
<dbReference type="Proteomes" id="UP001209701">
    <property type="component" value="Unassembled WGS sequence"/>
</dbReference>
<accession>A0ABT2YAX3</accession>
<keyword evidence="4" id="KW-1185">Reference proteome</keyword>
<feature type="chain" id="PRO_5045840558" evidence="2">
    <location>
        <begin position="46"/>
        <end position="297"/>
    </location>
</feature>
<name>A0ABT2YAX3_9BURK</name>
<dbReference type="RefSeq" id="WP_263570072.1">
    <property type="nucleotide sequence ID" value="NZ_JAJIRN010000002.1"/>
</dbReference>
<feature type="region of interest" description="Disordered" evidence="1">
    <location>
        <begin position="264"/>
        <end position="297"/>
    </location>
</feature>
<feature type="signal peptide" evidence="2">
    <location>
        <begin position="1"/>
        <end position="45"/>
    </location>
</feature>
<protein>
    <submittedName>
        <fullName evidence="3">DUF3106 domain-containing protein</fullName>
    </submittedName>
</protein>
<dbReference type="EMBL" id="JAJIRN010000002">
    <property type="protein sequence ID" value="MCV2367453.1"/>
    <property type="molecule type" value="Genomic_DNA"/>
</dbReference>
<evidence type="ECO:0000256" key="2">
    <source>
        <dbReference type="SAM" id="SignalP"/>
    </source>
</evidence>
<feature type="region of interest" description="Disordered" evidence="1">
    <location>
        <begin position="1"/>
        <end position="22"/>
    </location>
</feature>
<keyword evidence="2" id="KW-0732">Signal</keyword>
<reference evidence="3 4" key="1">
    <citation type="submission" date="2021-11" db="EMBL/GenBank/DDBJ databases">
        <authorList>
            <person name="Liang Q."/>
            <person name="Mou H."/>
            <person name="Liu Z."/>
        </authorList>
    </citation>
    <scope>NUCLEOTIDE SEQUENCE [LARGE SCALE GENOMIC DNA]</scope>
    <source>
        <strain evidence="3 4">CHU3</strain>
    </source>
</reference>
<gene>
    <name evidence="3" type="ORF">LNV07_05035</name>
</gene>
<feature type="compositionally biased region" description="Low complexity" evidence="1">
    <location>
        <begin position="54"/>
        <end position="66"/>
    </location>
</feature>
<sequence>MSQKSNDFMPMTRLDDCRSSKRRNSQRLDLLLAALTLLASQVTSAQTPLPADGAASSAPLVASPPASAPVAAEPLQRLAPSKIAAPNAMLPAPTWVRLNSAQKAILLPLEQDWDSLDAARKSQWLEVATRFSALSAEEQARAQERMREWARLSPAERQQARISFQGAKKITAEERQAKWEAYQALPQEQRQQLADKAAKKLATQASKAALDSSADKARIAPLAKSNLVPTAVSNQALKAVAPSLLQAKPGATTVLMTQDKLVPTHQKAGHTKVLANPDLVDSKTLLPKRPQHSASAP</sequence>
<organism evidence="3 4">
    <name type="scientific">Roseateles oligotrophus</name>
    <dbReference type="NCBI Taxonomy" id="1769250"/>
    <lineage>
        <taxon>Bacteria</taxon>
        <taxon>Pseudomonadati</taxon>
        <taxon>Pseudomonadota</taxon>
        <taxon>Betaproteobacteria</taxon>
        <taxon>Burkholderiales</taxon>
        <taxon>Sphaerotilaceae</taxon>
        <taxon>Roseateles</taxon>
    </lineage>
</organism>
<evidence type="ECO:0000313" key="3">
    <source>
        <dbReference type="EMBL" id="MCV2367453.1"/>
    </source>
</evidence>
<comment type="caution">
    <text evidence="3">The sequence shown here is derived from an EMBL/GenBank/DDBJ whole genome shotgun (WGS) entry which is preliminary data.</text>
</comment>
<dbReference type="InterPro" id="IPR021455">
    <property type="entry name" value="DUF3106"/>
</dbReference>